<dbReference type="GO" id="GO:0006696">
    <property type="term" value="P:ergosterol biosynthetic process"/>
    <property type="evidence" value="ECO:0007669"/>
    <property type="project" value="TreeGrafter"/>
</dbReference>
<comment type="similarity">
    <text evidence="2">Belongs to the class I-like SAM-binding methyltransferase superfamily. Erg6/SMT family.</text>
</comment>
<dbReference type="AlphaFoldDB" id="A0A0U1LSW2"/>
<dbReference type="Pfam" id="PF08241">
    <property type="entry name" value="Methyltransf_11"/>
    <property type="match status" value="1"/>
</dbReference>
<keyword evidence="6" id="KW-1185">Reference proteome</keyword>
<evidence type="ECO:0000256" key="3">
    <source>
        <dbReference type="SAM" id="Phobius"/>
    </source>
</evidence>
<evidence type="ECO:0000313" key="5">
    <source>
        <dbReference type="EMBL" id="CRG86493.1"/>
    </source>
</evidence>
<dbReference type="OrthoDB" id="540004at2759"/>
<dbReference type="SUPFAM" id="SSF53335">
    <property type="entry name" value="S-adenosyl-L-methionine-dependent methyltransferases"/>
    <property type="match status" value="1"/>
</dbReference>
<dbReference type="CDD" id="cd02440">
    <property type="entry name" value="AdoMet_MTases"/>
    <property type="match status" value="1"/>
</dbReference>
<dbReference type="Gene3D" id="3.40.50.150">
    <property type="entry name" value="Vaccinia Virus protein VP39"/>
    <property type="match status" value="1"/>
</dbReference>
<dbReference type="EMBL" id="CVMT01000002">
    <property type="protein sequence ID" value="CRG86493.1"/>
    <property type="molecule type" value="Genomic_DNA"/>
</dbReference>
<evidence type="ECO:0000313" key="6">
    <source>
        <dbReference type="Proteomes" id="UP000054383"/>
    </source>
</evidence>
<feature type="domain" description="Methyltransferase type 11" evidence="4">
    <location>
        <begin position="78"/>
        <end position="176"/>
    </location>
</feature>
<keyword evidence="3" id="KW-0472">Membrane</keyword>
<gene>
    <name evidence="5" type="ORF">PISL3812_03499</name>
</gene>
<dbReference type="GO" id="GO:0005783">
    <property type="term" value="C:endoplasmic reticulum"/>
    <property type="evidence" value="ECO:0007669"/>
    <property type="project" value="TreeGrafter"/>
</dbReference>
<name>A0A0U1LSW2_TALIS</name>
<proteinExistence type="inferred from homology"/>
<feature type="transmembrane region" description="Helical" evidence="3">
    <location>
        <begin position="240"/>
        <end position="261"/>
    </location>
</feature>
<accession>A0A0U1LSW2</accession>
<reference evidence="5 6" key="1">
    <citation type="submission" date="2015-04" db="EMBL/GenBank/DDBJ databases">
        <authorList>
            <person name="Syromyatnikov M.Y."/>
            <person name="Popov V.N."/>
        </authorList>
    </citation>
    <scope>NUCLEOTIDE SEQUENCE [LARGE SCALE GENOMIC DNA]</scope>
    <source>
        <strain evidence="5">WF-38-12</strain>
    </source>
</reference>
<dbReference type="Proteomes" id="UP000054383">
    <property type="component" value="Unassembled WGS sequence"/>
</dbReference>
<keyword evidence="1" id="KW-0808">Transferase</keyword>
<organism evidence="5 6">
    <name type="scientific">Talaromyces islandicus</name>
    <name type="common">Penicillium islandicum</name>
    <dbReference type="NCBI Taxonomy" id="28573"/>
    <lineage>
        <taxon>Eukaryota</taxon>
        <taxon>Fungi</taxon>
        <taxon>Dikarya</taxon>
        <taxon>Ascomycota</taxon>
        <taxon>Pezizomycotina</taxon>
        <taxon>Eurotiomycetes</taxon>
        <taxon>Eurotiomycetidae</taxon>
        <taxon>Eurotiales</taxon>
        <taxon>Trichocomaceae</taxon>
        <taxon>Talaromyces</taxon>
        <taxon>Talaromyces sect. Islandici</taxon>
    </lineage>
</organism>
<dbReference type="PANTHER" id="PTHR44068">
    <property type="entry name" value="ZGC:194242"/>
    <property type="match status" value="1"/>
</dbReference>
<dbReference type="STRING" id="28573.A0A0U1LSW2"/>
<dbReference type="InterPro" id="IPR029063">
    <property type="entry name" value="SAM-dependent_MTases_sf"/>
</dbReference>
<dbReference type="PANTHER" id="PTHR44068:SF1">
    <property type="entry name" value="HYPOTHETICAL LOC100005854"/>
    <property type="match status" value="1"/>
</dbReference>
<dbReference type="InterPro" id="IPR050447">
    <property type="entry name" value="Erg6_SMT_methyltransf"/>
</dbReference>
<evidence type="ECO:0000256" key="1">
    <source>
        <dbReference type="ARBA" id="ARBA00022679"/>
    </source>
</evidence>
<dbReference type="GO" id="GO:0003838">
    <property type="term" value="F:sterol 24-C-methyltransferase activity"/>
    <property type="evidence" value="ECO:0007669"/>
    <property type="project" value="TreeGrafter"/>
</dbReference>
<protein>
    <recommendedName>
        <fullName evidence="4">Methyltransferase type 11 domain-containing protein</fullName>
    </recommendedName>
</protein>
<keyword evidence="3" id="KW-0812">Transmembrane</keyword>
<keyword evidence="3" id="KW-1133">Transmembrane helix</keyword>
<evidence type="ECO:0000259" key="4">
    <source>
        <dbReference type="Pfam" id="PF08241"/>
    </source>
</evidence>
<evidence type="ECO:0000256" key="2">
    <source>
        <dbReference type="ARBA" id="ARBA00038188"/>
    </source>
</evidence>
<dbReference type="InterPro" id="IPR013216">
    <property type="entry name" value="Methyltransf_11"/>
</dbReference>
<sequence>MTASSEVFKSEDAAQQAIKAYYESQESRMGYKLVFGGTQHFGYYTQGTWSPFPIDKSLRRMEEKLIGWLALPAGSRILEGGCGVGHVALYLAKHGMSVTGVDIVDRHVEQARQSVRKANLPKDQVVIEKMNFEHLEAIPSTSHDGAFTMQSLGHAFSAEKTLAGFFRILKPGGRFALVEVERRVNPEVDQKNPKLTEQLSMINVGTGMPTNERSHDGFYKGLLEGAGFVDIESRDISDNILPVVRMFYVVLLVPYLLVRLLGIEKHFVSMLAGTAGYVGYDRWRFMVVTGTKPKTESK</sequence>